<evidence type="ECO:0000256" key="3">
    <source>
        <dbReference type="ARBA" id="ARBA00022989"/>
    </source>
</evidence>
<gene>
    <name evidence="7" type="ORF">E3W66_02200</name>
</gene>
<keyword evidence="3 5" id="KW-1133">Transmembrane helix</keyword>
<proteinExistence type="predicted"/>
<evidence type="ECO:0000313" key="7">
    <source>
        <dbReference type="EMBL" id="TFH68785.1"/>
    </source>
</evidence>
<feature type="domain" description="Lipopolysaccharide assembly protein A" evidence="6">
    <location>
        <begin position="79"/>
        <end position="130"/>
    </location>
</feature>
<dbReference type="Pfam" id="PF06305">
    <property type="entry name" value="LapA_dom"/>
    <property type="match status" value="1"/>
</dbReference>
<sequence>MGFAARRPVAAAVDLAVQYAGHRLAATFVWVQRHWAVQWPPQQPAGEIGSAQVSAVKTFLQFLVLVAVAAIGGLFALANDQLLTIDLLIWVTPAWSSGVWLLIALALGVLLGFAVAALQYRWQRLRRALQTTQTDPGSASTTATQRD</sequence>
<evidence type="ECO:0000256" key="4">
    <source>
        <dbReference type="ARBA" id="ARBA00023136"/>
    </source>
</evidence>
<evidence type="ECO:0000256" key="5">
    <source>
        <dbReference type="SAM" id="Phobius"/>
    </source>
</evidence>
<keyword evidence="8" id="KW-1185">Reference proteome</keyword>
<keyword evidence="1" id="KW-1003">Cell membrane</keyword>
<evidence type="ECO:0000256" key="1">
    <source>
        <dbReference type="ARBA" id="ARBA00022475"/>
    </source>
</evidence>
<feature type="transmembrane region" description="Helical" evidence="5">
    <location>
        <begin position="59"/>
        <end position="78"/>
    </location>
</feature>
<name>A0A4Y8UIY4_9GAMM</name>
<organism evidence="7 8">
    <name type="scientific">Gammaproteobacteria bacterium LSUCC0057</name>
    <dbReference type="NCBI Taxonomy" id="2559237"/>
    <lineage>
        <taxon>Bacteria</taxon>
        <taxon>Pseudomonadati</taxon>
        <taxon>Pseudomonadota</taxon>
        <taxon>Gammaproteobacteria</taxon>
        <taxon>Cellvibrionales</taxon>
        <taxon>Porticoccaceae</taxon>
        <taxon>SAR92 clade</taxon>
    </lineage>
</organism>
<evidence type="ECO:0000313" key="8">
    <source>
        <dbReference type="Proteomes" id="UP000298133"/>
    </source>
</evidence>
<accession>A0A4Y8UIY4</accession>
<dbReference type="GO" id="GO:0005886">
    <property type="term" value="C:plasma membrane"/>
    <property type="evidence" value="ECO:0007669"/>
    <property type="project" value="InterPro"/>
</dbReference>
<dbReference type="AlphaFoldDB" id="A0A4Y8UIY4"/>
<comment type="caution">
    <text evidence="7">The sequence shown here is derived from an EMBL/GenBank/DDBJ whole genome shotgun (WGS) entry which is preliminary data.</text>
</comment>
<evidence type="ECO:0000256" key="2">
    <source>
        <dbReference type="ARBA" id="ARBA00022692"/>
    </source>
</evidence>
<dbReference type="Proteomes" id="UP000298133">
    <property type="component" value="Unassembled WGS sequence"/>
</dbReference>
<dbReference type="InterPro" id="IPR010445">
    <property type="entry name" value="LapA_dom"/>
</dbReference>
<keyword evidence="2 5" id="KW-0812">Transmembrane</keyword>
<dbReference type="EMBL" id="SPIA01000001">
    <property type="protein sequence ID" value="TFH68785.1"/>
    <property type="molecule type" value="Genomic_DNA"/>
</dbReference>
<keyword evidence="4 5" id="KW-0472">Membrane</keyword>
<reference evidence="7 8" key="1">
    <citation type="submission" date="2019-03" db="EMBL/GenBank/DDBJ databases">
        <title>Draft genome of Gammaproteobacteria bacterium LSUCC0057, a member of the SAR92 clade.</title>
        <authorList>
            <person name="Lanclos V.C."/>
            <person name="Doiron C."/>
            <person name="Henson M.W."/>
            <person name="Thrash J.C."/>
        </authorList>
    </citation>
    <scope>NUCLEOTIDE SEQUENCE [LARGE SCALE GENOMIC DNA]</scope>
    <source>
        <strain evidence="7 8">LSUCC0057</strain>
    </source>
</reference>
<feature type="transmembrane region" description="Helical" evidence="5">
    <location>
        <begin position="98"/>
        <end position="118"/>
    </location>
</feature>
<evidence type="ECO:0000259" key="6">
    <source>
        <dbReference type="Pfam" id="PF06305"/>
    </source>
</evidence>
<protein>
    <submittedName>
        <fullName evidence="7">LapA family protein</fullName>
    </submittedName>
</protein>